<keyword evidence="3" id="KW-1185">Reference proteome</keyword>
<proteinExistence type="predicted"/>
<evidence type="ECO:0008006" key="4">
    <source>
        <dbReference type="Google" id="ProtNLM"/>
    </source>
</evidence>
<dbReference type="Proteomes" id="UP001209535">
    <property type="component" value="Unassembled WGS sequence"/>
</dbReference>
<evidence type="ECO:0000313" key="3">
    <source>
        <dbReference type="Proteomes" id="UP001209535"/>
    </source>
</evidence>
<sequence length="184" mass="20677">MPKPSAPVATIDVRIARIESLFESLDPSPFHDRDLDPKALDYIVGWAREYPSDAAFRLRLHLPGPEAARAGAGDVAAAIRANFTYWADSEARDRREQFRMGRRYLAIGLSVLALCLLIRESLPALIGASPLTQFLGEGLAILGWVSNWRPLETLLYDWWPIHRRLTLYRRLAKSEVEIVPAEAG</sequence>
<feature type="transmembrane region" description="Helical" evidence="1">
    <location>
        <begin position="104"/>
        <end position="126"/>
    </location>
</feature>
<keyword evidence="1" id="KW-1133">Transmembrane helix</keyword>
<reference evidence="2 3" key="1">
    <citation type="submission" date="2022-10" db="EMBL/GenBank/DDBJ databases">
        <title>Defluviimonas sp. nov., isolated from ocean surface sediments.</title>
        <authorList>
            <person name="He W."/>
            <person name="Wang L."/>
            <person name="Zhang D.-F."/>
        </authorList>
    </citation>
    <scope>NUCLEOTIDE SEQUENCE [LARGE SCALE GENOMIC DNA]</scope>
    <source>
        <strain evidence="2 3">WL0024</strain>
    </source>
</reference>
<comment type="caution">
    <text evidence="2">The sequence shown here is derived from an EMBL/GenBank/DDBJ whole genome shotgun (WGS) entry which is preliminary data.</text>
</comment>
<dbReference type="EMBL" id="JAOVQO010000013">
    <property type="protein sequence ID" value="MCU9849227.1"/>
    <property type="molecule type" value="Genomic_DNA"/>
</dbReference>
<dbReference type="RefSeq" id="WP_263337657.1">
    <property type="nucleotide sequence ID" value="NZ_JAOVQO010000013.1"/>
</dbReference>
<evidence type="ECO:0000256" key="1">
    <source>
        <dbReference type="SAM" id="Phobius"/>
    </source>
</evidence>
<evidence type="ECO:0000313" key="2">
    <source>
        <dbReference type="EMBL" id="MCU9849227.1"/>
    </source>
</evidence>
<protein>
    <recommendedName>
        <fullName evidence="4">Holin of 3TMs, for gene-transfer release</fullName>
    </recommendedName>
</protein>
<name>A0ABT2X5J7_9RHOB</name>
<organism evidence="2 3">
    <name type="scientific">Albidovulum salinarum</name>
    <dbReference type="NCBI Taxonomy" id="2984153"/>
    <lineage>
        <taxon>Bacteria</taxon>
        <taxon>Pseudomonadati</taxon>
        <taxon>Pseudomonadota</taxon>
        <taxon>Alphaproteobacteria</taxon>
        <taxon>Rhodobacterales</taxon>
        <taxon>Paracoccaceae</taxon>
        <taxon>Albidovulum</taxon>
    </lineage>
</organism>
<accession>A0ABT2X5J7</accession>
<keyword evidence="1" id="KW-0472">Membrane</keyword>
<keyword evidence="1" id="KW-0812">Transmembrane</keyword>
<gene>
    <name evidence="2" type="ORF">OEZ60_14580</name>
</gene>